<feature type="compositionally biased region" description="Low complexity" evidence="1">
    <location>
        <begin position="611"/>
        <end position="624"/>
    </location>
</feature>
<name>A0A6A5R2C3_AMPQU</name>
<feature type="compositionally biased region" description="Basic and acidic residues" evidence="1">
    <location>
        <begin position="379"/>
        <end position="389"/>
    </location>
</feature>
<feature type="compositionally biased region" description="Basic and acidic residues" evidence="1">
    <location>
        <begin position="511"/>
        <end position="539"/>
    </location>
</feature>
<dbReference type="OrthoDB" id="5398572at2759"/>
<feature type="compositionally biased region" description="Acidic residues" evidence="1">
    <location>
        <begin position="638"/>
        <end position="650"/>
    </location>
</feature>
<evidence type="ECO:0000256" key="1">
    <source>
        <dbReference type="SAM" id="MobiDB-lite"/>
    </source>
</evidence>
<reference evidence="2" key="1">
    <citation type="journal article" date="2020" name="Stud. Mycol.">
        <title>101 Dothideomycetes genomes: a test case for predicting lifestyles and emergence of pathogens.</title>
        <authorList>
            <person name="Haridas S."/>
            <person name="Albert R."/>
            <person name="Binder M."/>
            <person name="Bloem J."/>
            <person name="Labutti K."/>
            <person name="Salamov A."/>
            <person name="Andreopoulos B."/>
            <person name="Baker S."/>
            <person name="Barry K."/>
            <person name="Bills G."/>
            <person name="Bluhm B."/>
            <person name="Cannon C."/>
            <person name="Castanera R."/>
            <person name="Culley D."/>
            <person name="Daum C."/>
            <person name="Ezra D."/>
            <person name="Gonzalez J."/>
            <person name="Henrissat B."/>
            <person name="Kuo A."/>
            <person name="Liang C."/>
            <person name="Lipzen A."/>
            <person name="Lutzoni F."/>
            <person name="Magnuson J."/>
            <person name="Mondo S."/>
            <person name="Nolan M."/>
            <person name="Ohm R."/>
            <person name="Pangilinan J."/>
            <person name="Park H.-J."/>
            <person name="Ramirez L."/>
            <person name="Alfaro M."/>
            <person name="Sun H."/>
            <person name="Tritt A."/>
            <person name="Yoshinaga Y."/>
            <person name="Zwiers L.-H."/>
            <person name="Turgeon B."/>
            <person name="Goodwin S."/>
            <person name="Spatafora J."/>
            <person name="Crous P."/>
            <person name="Grigoriev I."/>
        </authorList>
    </citation>
    <scope>NUCLEOTIDE SEQUENCE</scope>
    <source>
        <strain evidence="2">HMLAC05119</strain>
    </source>
</reference>
<organism evidence="2 3">
    <name type="scientific">Ampelomyces quisqualis</name>
    <name type="common">Powdery mildew agent</name>
    <dbReference type="NCBI Taxonomy" id="50730"/>
    <lineage>
        <taxon>Eukaryota</taxon>
        <taxon>Fungi</taxon>
        <taxon>Dikarya</taxon>
        <taxon>Ascomycota</taxon>
        <taxon>Pezizomycotina</taxon>
        <taxon>Dothideomycetes</taxon>
        <taxon>Pleosporomycetidae</taxon>
        <taxon>Pleosporales</taxon>
        <taxon>Pleosporineae</taxon>
        <taxon>Phaeosphaeriaceae</taxon>
        <taxon>Ampelomyces</taxon>
    </lineage>
</organism>
<dbReference type="EMBL" id="ML979132">
    <property type="protein sequence ID" value="KAF1920946.1"/>
    <property type="molecule type" value="Genomic_DNA"/>
</dbReference>
<feature type="region of interest" description="Disordered" evidence="1">
    <location>
        <begin position="355"/>
        <end position="391"/>
    </location>
</feature>
<protein>
    <recommendedName>
        <fullName evidence="4">Myb-like domain-containing protein</fullName>
    </recommendedName>
</protein>
<feature type="region of interest" description="Disordered" evidence="1">
    <location>
        <begin position="1"/>
        <end position="28"/>
    </location>
</feature>
<gene>
    <name evidence="2" type="ORF">BDU57DRAFT_30166</name>
</gene>
<accession>A0A6A5R2C3</accession>
<sequence>MQQAPDTPAHIQLDEPVEFKSPGAASEMSGTTAMSSFSMVEAEFLESKFLLKHMRKLCDSSREFLDHLAPPNGTMHSDMRNIHEIQKPDSDFTEEYRDFNDELNVHLKHYKNEEHSYIHVRAIHCALFGANRDGAASRSGLDIILYLANLLIFAKQMIHSDRNDKDVWNALRQLDNSFPGQFMRSLEAGIKPTTAGDSAMLKATFDLALDLRTQLAISVLERSSNDADFNPDEVIREVFLRAEPSQDAETSIIRGWSIEALGGEESALPQQFETFVVERLNTMRQFFPLDDESLARGEVIDLETLCANFPWQPTILRLLHWVRLRHEELSMSIDELGGAAAILRNVKAQIEQPQAIAEKAQASSMQSHSPRQKRTSFAQDRRRSGRKFDPNAPVDLRAIDVLKARERRSEANSARQDQGEALTVSAAQELSEDERIIEESEDDYQPVVSVEEEERPDEHGVMVGQDLLGDEELEEEAEEAVEQEAEEEMIDAAPETVSAKPPPSSAALLKALKEVSKPGKENRTISIFDRQKNAERVEFGDGFDTQPTPGATQNKGKQRAQSSPNRKRPRPVEVESESEDDTFETEDRTARVHERRRKLPVAKKVRIDPGSSAAPPSHQPPSRQAVEDEDVSRREQDESVSENEAPEMTEEVPLSTYQAQKVLAKQNMAMPPKKPEKERKARTGWTTEEEDAFAEYMAIPGMGARYAAILRHDDTENGYKILQTRTQVNLKDKARTMAINMIRSGTGLLTGFDGIVKPDSKHGKALRAQGYTW</sequence>
<feature type="compositionally biased region" description="Acidic residues" evidence="1">
    <location>
        <begin position="574"/>
        <end position="584"/>
    </location>
</feature>
<feature type="compositionally biased region" description="Acidic residues" evidence="1">
    <location>
        <begin position="468"/>
        <end position="490"/>
    </location>
</feature>
<feature type="compositionally biased region" description="Polar residues" evidence="1">
    <location>
        <begin position="545"/>
        <end position="564"/>
    </location>
</feature>
<feature type="compositionally biased region" description="Acidic residues" evidence="1">
    <location>
        <begin position="440"/>
        <end position="455"/>
    </location>
</feature>
<feature type="region of interest" description="Disordered" evidence="1">
    <location>
        <begin position="440"/>
        <end position="652"/>
    </location>
</feature>
<dbReference type="Gene3D" id="1.10.10.60">
    <property type="entry name" value="Homeodomain-like"/>
    <property type="match status" value="1"/>
</dbReference>
<dbReference type="AlphaFoldDB" id="A0A6A5R2C3"/>
<evidence type="ECO:0000313" key="3">
    <source>
        <dbReference type="Proteomes" id="UP000800096"/>
    </source>
</evidence>
<evidence type="ECO:0000313" key="2">
    <source>
        <dbReference type="EMBL" id="KAF1920946.1"/>
    </source>
</evidence>
<feature type="region of interest" description="Disordered" evidence="1">
    <location>
        <begin position="668"/>
        <end position="687"/>
    </location>
</feature>
<evidence type="ECO:0008006" key="4">
    <source>
        <dbReference type="Google" id="ProtNLM"/>
    </source>
</evidence>
<feature type="compositionally biased region" description="Basic residues" evidence="1">
    <location>
        <begin position="593"/>
        <end position="604"/>
    </location>
</feature>
<dbReference type="Proteomes" id="UP000800096">
    <property type="component" value="Unassembled WGS sequence"/>
</dbReference>
<proteinExistence type="predicted"/>
<keyword evidence="3" id="KW-1185">Reference proteome</keyword>